<dbReference type="PANTHER" id="PTHR11439:SF440">
    <property type="entry name" value="INTEGRASE CATALYTIC DOMAIN-CONTAINING PROTEIN"/>
    <property type="match status" value="1"/>
</dbReference>
<accession>A0AAX6IK50</accession>
<dbReference type="AlphaFoldDB" id="A0AAX6IK50"/>
<sequence>MNSHHSAKNMESSTRRRLRILHNPTEVAERKNRTLTEMMNSMLLTAGLPKCYWGEAALTATFILNRVPYATSDITPHELWFKVRPNLNVIRVWGCLAYVKLPDLKIQKLGTRTTKAIFLGYAEKSDARRFLDIESNHIIESHDAEYFEEKFARHKNIVLADIPENNEGAEQTEIFIEPVVQDGVVVEETPAEPELAEPSTKRARRPKDFGDDFVTYHVEADPLTYDEAMKTRDAIFWKEAIDNEIDSITSNNTWVLVDLPEGARPIGCKWIFKKKMKADGTIDKFKARLVAKGFAQKQGIDYFDTYAPVARMTTIRLLIALAAIHKLVIHQMDVKTAFLNGELTEEIYMQQPEGFVVRGLEDKVCKLMKSLYGLKQAPKMWHEKFDKVIRSNGYRVSETDKCVYTKFADGRGVIVCLYVDDMLILGTDLSCVTETKKFLSTKFSMKDLGDADVILGLKIIRTGTGIALSQSHYIEKMLSRYGYQDLPIIDTPYRSDLKLEPNSKESVRQLEYASVIGSLMYATTATRPDIAFAVEMLSRFTSNPGVKHWKAVKRVMRYLKKTQTYALYYSGDPSVVEGFSDASWCSEVESEYSTGGYVFAMGGAAISWKSKKQTMLSRSSMESEFFALDAASDEAEWLRELMYDLPMVGAQIPAIPIYCDNQAAAAVASNELFNGKKRTVRLKHRAVNDLIKRGVIAVIDVRSQENLADPFTKGLKRQLVEDTARKMGLKAF</sequence>
<protein>
    <recommendedName>
        <fullName evidence="6">Reverse transcriptase Ty1/copia-type domain-containing protein</fullName>
    </recommendedName>
</protein>
<dbReference type="Proteomes" id="UP001140949">
    <property type="component" value="Unassembled WGS sequence"/>
</dbReference>
<evidence type="ECO:0000259" key="3">
    <source>
        <dbReference type="Pfam" id="PF25597"/>
    </source>
</evidence>
<dbReference type="PANTHER" id="PTHR11439">
    <property type="entry name" value="GAG-POL-RELATED RETROTRANSPOSON"/>
    <property type="match status" value="1"/>
</dbReference>
<dbReference type="Gene3D" id="3.30.420.10">
    <property type="entry name" value="Ribonuclease H-like superfamily/Ribonuclease H"/>
    <property type="match status" value="1"/>
</dbReference>
<gene>
    <name evidence="4" type="ORF">M6B38_253325</name>
</gene>
<organism evidence="4 5">
    <name type="scientific">Iris pallida</name>
    <name type="common">Sweet iris</name>
    <dbReference type="NCBI Taxonomy" id="29817"/>
    <lineage>
        <taxon>Eukaryota</taxon>
        <taxon>Viridiplantae</taxon>
        <taxon>Streptophyta</taxon>
        <taxon>Embryophyta</taxon>
        <taxon>Tracheophyta</taxon>
        <taxon>Spermatophyta</taxon>
        <taxon>Magnoliopsida</taxon>
        <taxon>Liliopsida</taxon>
        <taxon>Asparagales</taxon>
        <taxon>Iridaceae</taxon>
        <taxon>Iridoideae</taxon>
        <taxon>Irideae</taxon>
        <taxon>Iris</taxon>
    </lineage>
</organism>
<comment type="caution">
    <text evidence="4">The sequence shown here is derived from an EMBL/GenBank/DDBJ whole genome shotgun (WGS) entry which is preliminary data.</text>
</comment>
<evidence type="ECO:0008006" key="6">
    <source>
        <dbReference type="Google" id="ProtNLM"/>
    </source>
</evidence>
<feature type="compositionally biased region" description="Polar residues" evidence="1">
    <location>
        <begin position="1"/>
        <end position="12"/>
    </location>
</feature>
<reference evidence="4" key="2">
    <citation type="submission" date="2023-04" db="EMBL/GenBank/DDBJ databases">
        <authorList>
            <person name="Bruccoleri R.E."/>
            <person name="Oakeley E.J."/>
            <person name="Faust A.-M."/>
            <person name="Dessus-Babus S."/>
            <person name="Altorfer M."/>
            <person name="Burckhardt D."/>
            <person name="Oertli M."/>
            <person name="Naumann U."/>
            <person name="Petersen F."/>
            <person name="Wong J."/>
        </authorList>
    </citation>
    <scope>NUCLEOTIDE SEQUENCE</scope>
    <source>
        <strain evidence="4">GSM-AAB239-AS_SAM_17_03QT</strain>
        <tissue evidence="4">Leaf</tissue>
    </source>
</reference>
<name>A0AAX6IK50_IRIPA</name>
<dbReference type="InterPro" id="IPR012337">
    <property type="entry name" value="RNaseH-like_sf"/>
</dbReference>
<proteinExistence type="predicted"/>
<dbReference type="CDD" id="cd09272">
    <property type="entry name" value="RNase_HI_RT_Ty1"/>
    <property type="match status" value="1"/>
</dbReference>
<feature type="domain" description="Reverse transcriptase Ty1/copia-type" evidence="2">
    <location>
        <begin position="251"/>
        <end position="486"/>
    </location>
</feature>
<dbReference type="Pfam" id="PF25597">
    <property type="entry name" value="SH3_retrovirus"/>
    <property type="match status" value="1"/>
</dbReference>
<dbReference type="InterPro" id="IPR013103">
    <property type="entry name" value="RVT_2"/>
</dbReference>
<keyword evidence="5" id="KW-1185">Reference proteome</keyword>
<dbReference type="EMBL" id="JANAVB010001599">
    <property type="protein sequence ID" value="KAJ6852755.1"/>
    <property type="molecule type" value="Genomic_DNA"/>
</dbReference>
<dbReference type="InterPro" id="IPR057670">
    <property type="entry name" value="SH3_retrovirus"/>
</dbReference>
<feature type="domain" description="Retroviral polymerase SH3-like" evidence="3">
    <location>
        <begin position="95"/>
        <end position="152"/>
    </location>
</feature>
<evidence type="ECO:0000259" key="2">
    <source>
        <dbReference type="Pfam" id="PF07727"/>
    </source>
</evidence>
<reference evidence="4" key="1">
    <citation type="journal article" date="2023" name="GigaByte">
        <title>Genome assembly of the bearded iris, Iris pallida Lam.</title>
        <authorList>
            <person name="Bruccoleri R.E."/>
            <person name="Oakeley E.J."/>
            <person name="Faust A.M.E."/>
            <person name="Altorfer M."/>
            <person name="Dessus-Babus S."/>
            <person name="Burckhardt D."/>
            <person name="Oertli M."/>
            <person name="Naumann U."/>
            <person name="Petersen F."/>
            <person name="Wong J."/>
        </authorList>
    </citation>
    <scope>NUCLEOTIDE SEQUENCE</scope>
    <source>
        <strain evidence="4">GSM-AAB239-AS_SAM_17_03QT</strain>
    </source>
</reference>
<dbReference type="InterPro" id="IPR036397">
    <property type="entry name" value="RNaseH_sf"/>
</dbReference>
<dbReference type="SUPFAM" id="SSF53098">
    <property type="entry name" value="Ribonuclease H-like"/>
    <property type="match status" value="1"/>
</dbReference>
<evidence type="ECO:0000313" key="5">
    <source>
        <dbReference type="Proteomes" id="UP001140949"/>
    </source>
</evidence>
<evidence type="ECO:0000256" key="1">
    <source>
        <dbReference type="SAM" id="MobiDB-lite"/>
    </source>
</evidence>
<dbReference type="InterPro" id="IPR043502">
    <property type="entry name" value="DNA/RNA_pol_sf"/>
</dbReference>
<evidence type="ECO:0000313" key="4">
    <source>
        <dbReference type="EMBL" id="KAJ6852755.1"/>
    </source>
</evidence>
<dbReference type="GO" id="GO:0003676">
    <property type="term" value="F:nucleic acid binding"/>
    <property type="evidence" value="ECO:0007669"/>
    <property type="project" value="InterPro"/>
</dbReference>
<dbReference type="SUPFAM" id="SSF56672">
    <property type="entry name" value="DNA/RNA polymerases"/>
    <property type="match status" value="1"/>
</dbReference>
<dbReference type="Pfam" id="PF07727">
    <property type="entry name" value="RVT_2"/>
    <property type="match status" value="1"/>
</dbReference>
<feature type="region of interest" description="Disordered" evidence="1">
    <location>
        <begin position="1"/>
        <end position="21"/>
    </location>
</feature>